<dbReference type="Proteomes" id="UP001515480">
    <property type="component" value="Unassembled WGS sequence"/>
</dbReference>
<protein>
    <recommendedName>
        <fullName evidence="6">RING-type domain-containing protein</fullName>
    </recommendedName>
</protein>
<name>A0AB34K3R5_PRYPA</name>
<dbReference type="AlphaFoldDB" id="A0AB34K3R5"/>
<evidence type="ECO:0000256" key="1">
    <source>
        <dbReference type="ARBA" id="ARBA00022723"/>
    </source>
</evidence>
<dbReference type="PANTHER" id="PTHR45931:SF3">
    <property type="entry name" value="RING ZINC FINGER-CONTAINING PROTEIN"/>
    <property type="match status" value="1"/>
</dbReference>
<evidence type="ECO:0000256" key="2">
    <source>
        <dbReference type="ARBA" id="ARBA00022771"/>
    </source>
</evidence>
<dbReference type="InterPro" id="IPR001841">
    <property type="entry name" value="Znf_RING"/>
</dbReference>
<feature type="region of interest" description="Disordered" evidence="5">
    <location>
        <begin position="1"/>
        <end position="23"/>
    </location>
</feature>
<dbReference type="InterPro" id="IPR051834">
    <property type="entry name" value="RING_finger_E3_ligase"/>
</dbReference>
<feature type="domain" description="RING-type" evidence="6">
    <location>
        <begin position="151"/>
        <end position="194"/>
    </location>
</feature>
<evidence type="ECO:0000313" key="7">
    <source>
        <dbReference type="EMBL" id="KAL1529049.1"/>
    </source>
</evidence>
<keyword evidence="8" id="KW-1185">Reference proteome</keyword>
<dbReference type="SUPFAM" id="SSF57850">
    <property type="entry name" value="RING/U-box"/>
    <property type="match status" value="1"/>
</dbReference>
<reference evidence="7 8" key="1">
    <citation type="journal article" date="2024" name="Science">
        <title>Giant polyketide synthase enzymes in the biosynthesis of giant marine polyether toxins.</title>
        <authorList>
            <person name="Fallon T.R."/>
            <person name="Shende V.V."/>
            <person name="Wierzbicki I.H."/>
            <person name="Pendleton A.L."/>
            <person name="Watervoot N.F."/>
            <person name="Auber R.P."/>
            <person name="Gonzalez D.J."/>
            <person name="Wisecaver J.H."/>
            <person name="Moore B.S."/>
        </authorList>
    </citation>
    <scope>NUCLEOTIDE SEQUENCE [LARGE SCALE GENOMIC DNA]</scope>
    <source>
        <strain evidence="7 8">12B1</strain>
    </source>
</reference>
<dbReference type="GO" id="GO:0061630">
    <property type="term" value="F:ubiquitin protein ligase activity"/>
    <property type="evidence" value="ECO:0007669"/>
    <property type="project" value="TreeGrafter"/>
</dbReference>
<keyword evidence="1" id="KW-0479">Metal-binding</keyword>
<dbReference type="GO" id="GO:0006511">
    <property type="term" value="P:ubiquitin-dependent protein catabolic process"/>
    <property type="evidence" value="ECO:0007669"/>
    <property type="project" value="TreeGrafter"/>
</dbReference>
<proteinExistence type="predicted"/>
<dbReference type="PANTHER" id="PTHR45931">
    <property type="entry name" value="SI:CH211-59O9.10"/>
    <property type="match status" value="1"/>
</dbReference>
<comment type="caution">
    <text evidence="7">The sequence shown here is derived from an EMBL/GenBank/DDBJ whole genome shotgun (WGS) entry which is preliminary data.</text>
</comment>
<dbReference type="InterPro" id="IPR013083">
    <property type="entry name" value="Znf_RING/FYVE/PHD"/>
</dbReference>
<dbReference type="Gene3D" id="3.30.40.10">
    <property type="entry name" value="Zinc/RING finger domain, C3HC4 (zinc finger)"/>
    <property type="match status" value="1"/>
</dbReference>
<keyword evidence="2 4" id="KW-0863">Zinc-finger</keyword>
<evidence type="ECO:0000259" key="6">
    <source>
        <dbReference type="PROSITE" id="PS50089"/>
    </source>
</evidence>
<dbReference type="GO" id="GO:0005634">
    <property type="term" value="C:nucleus"/>
    <property type="evidence" value="ECO:0007669"/>
    <property type="project" value="TreeGrafter"/>
</dbReference>
<evidence type="ECO:0000256" key="3">
    <source>
        <dbReference type="ARBA" id="ARBA00022833"/>
    </source>
</evidence>
<evidence type="ECO:0000256" key="4">
    <source>
        <dbReference type="PROSITE-ProRule" id="PRU00175"/>
    </source>
</evidence>
<sequence>MVRWGSRVPDPHSSATESAGGVPLLAGGTLSGRTNVEECLTLQLAATDVDARLVQVCVVDHSAYAPPHLHLQLLFSDRSRSPWVGVNNATLLDLQSVLEALREQTGRLRLHIHEPALPANPASKAVVQALPRHVLLPAEAALLHADGAATCPICLSEYGGGDEIVCMPCLGLHKAHWGCMHRWLDGASTCPTCRYALPNKAEDGEPASAELMRRAEAEIMRVRNCEPAPCRLTATPDGAELLAQEDERRGEALLEPSEQDDPQAVLELAPADADMPPPHPPAEARPLPLAEDGALSSAASAVVWRDRSAVDEQQSDASLTSRRRLRALLWAEKASRMMRRLGRKQS</sequence>
<dbReference type="GO" id="GO:0008270">
    <property type="term" value="F:zinc ion binding"/>
    <property type="evidence" value="ECO:0007669"/>
    <property type="project" value="UniProtKB-KW"/>
</dbReference>
<evidence type="ECO:0000313" key="8">
    <source>
        <dbReference type="Proteomes" id="UP001515480"/>
    </source>
</evidence>
<gene>
    <name evidence="7" type="ORF">AB1Y20_000012</name>
</gene>
<evidence type="ECO:0000256" key="5">
    <source>
        <dbReference type="SAM" id="MobiDB-lite"/>
    </source>
</evidence>
<organism evidence="7 8">
    <name type="scientific">Prymnesium parvum</name>
    <name type="common">Toxic golden alga</name>
    <dbReference type="NCBI Taxonomy" id="97485"/>
    <lineage>
        <taxon>Eukaryota</taxon>
        <taxon>Haptista</taxon>
        <taxon>Haptophyta</taxon>
        <taxon>Prymnesiophyceae</taxon>
        <taxon>Prymnesiales</taxon>
        <taxon>Prymnesiaceae</taxon>
        <taxon>Prymnesium</taxon>
    </lineage>
</organism>
<accession>A0AB34K3R5</accession>
<keyword evidence="3" id="KW-0862">Zinc</keyword>
<dbReference type="EMBL" id="JBGBPQ010000001">
    <property type="protein sequence ID" value="KAL1529049.1"/>
    <property type="molecule type" value="Genomic_DNA"/>
</dbReference>
<dbReference type="Pfam" id="PF13639">
    <property type="entry name" value="zf-RING_2"/>
    <property type="match status" value="1"/>
</dbReference>
<dbReference type="PROSITE" id="PS50089">
    <property type="entry name" value="ZF_RING_2"/>
    <property type="match status" value="1"/>
</dbReference>